<dbReference type="PANTHER" id="PTHR33639:SF2">
    <property type="entry name" value="DUF393 DOMAIN-CONTAINING PROTEIN"/>
    <property type="match status" value="1"/>
</dbReference>
<reference evidence="1 2" key="1">
    <citation type="submission" date="2023-07" db="EMBL/GenBank/DDBJ databases">
        <title>Genomic Encyclopedia of Type Strains, Phase IV (KMG-IV): sequencing the most valuable type-strain genomes for metagenomic binning, comparative biology and taxonomic classification.</title>
        <authorList>
            <person name="Goeker M."/>
        </authorList>
    </citation>
    <scope>NUCLEOTIDE SEQUENCE [LARGE SCALE GENOMIC DNA]</scope>
    <source>
        <strain evidence="1 2">DSM 22170</strain>
    </source>
</reference>
<gene>
    <name evidence="1" type="ORF">JOC58_001316</name>
</gene>
<dbReference type="Proteomes" id="UP001185028">
    <property type="component" value="Unassembled WGS sequence"/>
</dbReference>
<dbReference type="RefSeq" id="WP_188773621.1">
    <property type="nucleotide sequence ID" value="NZ_BMMB01000001.1"/>
</dbReference>
<protein>
    <submittedName>
        <fullName evidence="1">DCC family thiol-disulfide oxidoreductase YuxK</fullName>
    </submittedName>
</protein>
<dbReference type="PANTHER" id="PTHR33639">
    <property type="entry name" value="THIOL-DISULFIDE OXIDOREDUCTASE DCC"/>
    <property type="match status" value="1"/>
</dbReference>
<evidence type="ECO:0000313" key="2">
    <source>
        <dbReference type="Proteomes" id="UP001185028"/>
    </source>
</evidence>
<proteinExistence type="predicted"/>
<keyword evidence="2" id="KW-1185">Reference proteome</keyword>
<comment type="caution">
    <text evidence="1">The sequence shown here is derived from an EMBL/GenBank/DDBJ whole genome shotgun (WGS) entry which is preliminary data.</text>
</comment>
<dbReference type="EMBL" id="JAVDQH010000004">
    <property type="protein sequence ID" value="MDR6243429.1"/>
    <property type="molecule type" value="Genomic_DNA"/>
</dbReference>
<sequence length="159" mass="18276">MVTAHAPVSRPGEPTELTDQQIEVLIQGDHPIVLVDGVCHFCQGATKFIIKRDPKGIFHFASLQSEVGQKLLQKGGMRTDQMDTFVLIEKGTFYTRSTAALHIARKLRFAWPLLYAFIIIPRMLRDGVYNIIARNRYRWFGQSDQCMLPTPEIRERFLE</sequence>
<dbReference type="InterPro" id="IPR007263">
    <property type="entry name" value="DCC1-like"/>
</dbReference>
<evidence type="ECO:0000313" key="1">
    <source>
        <dbReference type="EMBL" id="MDR6243429.1"/>
    </source>
</evidence>
<dbReference type="Pfam" id="PF04134">
    <property type="entry name" value="DCC1-like"/>
    <property type="match status" value="1"/>
</dbReference>
<dbReference type="InterPro" id="IPR052927">
    <property type="entry name" value="DCC_oxidoreductase"/>
</dbReference>
<accession>A0ABU1IVY6</accession>
<name>A0ABU1IVY6_9BACL</name>
<organism evidence="1 2">
    <name type="scientific">Paenibacillus hunanensis</name>
    <dbReference type="NCBI Taxonomy" id="539262"/>
    <lineage>
        <taxon>Bacteria</taxon>
        <taxon>Bacillati</taxon>
        <taxon>Bacillota</taxon>
        <taxon>Bacilli</taxon>
        <taxon>Bacillales</taxon>
        <taxon>Paenibacillaceae</taxon>
        <taxon>Paenibacillus</taxon>
    </lineage>
</organism>